<dbReference type="STRING" id="1121328.JWYL7_0227"/>
<proteinExistence type="predicted"/>
<dbReference type="PROSITE" id="PS50987">
    <property type="entry name" value="HTH_ARSR_2"/>
    <property type="match status" value="1"/>
</dbReference>
<keyword evidence="8" id="KW-1185">Reference proteome</keyword>
<name>A0A150FNF2_CLOPD</name>
<dbReference type="InterPro" id="IPR036388">
    <property type="entry name" value="WH-like_DNA-bd_sf"/>
</dbReference>
<evidence type="ECO:0000313" key="7">
    <source>
        <dbReference type="Proteomes" id="UP000092605"/>
    </source>
</evidence>
<dbReference type="PATRIC" id="fig|1121328.3.peg.226"/>
<evidence type="ECO:0000259" key="4">
    <source>
        <dbReference type="PROSITE" id="PS50987"/>
    </source>
</evidence>
<dbReference type="InterPro" id="IPR001845">
    <property type="entry name" value="HTH_ArsR_DNA-bd_dom"/>
</dbReference>
<keyword evidence="1" id="KW-0805">Transcription regulation</keyword>
<dbReference type="Proteomes" id="UP000092605">
    <property type="component" value="Unassembled WGS sequence"/>
</dbReference>
<evidence type="ECO:0000313" key="5">
    <source>
        <dbReference type="EMBL" id="KXZ39152.1"/>
    </source>
</evidence>
<accession>A0A150FNF2</accession>
<keyword evidence="3" id="KW-0804">Transcription</keyword>
<dbReference type="CDD" id="cd00090">
    <property type="entry name" value="HTH_ARSR"/>
    <property type="match status" value="1"/>
</dbReference>
<dbReference type="Proteomes" id="UP000323392">
    <property type="component" value="Unassembled WGS sequence"/>
</dbReference>
<dbReference type="GO" id="GO:0003677">
    <property type="term" value="F:DNA binding"/>
    <property type="evidence" value="ECO:0007669"/>
    <property type="project" value="UniProtKB-KW"/>
</dbReference>
<comment type="caution">
    <text evidence="5">The sequence shown here is derived from an EMBL/GenBank/DDBJ whole genome shotgun (WGS) entry which is preliminary data.</text>
</comment>
<dbReference type="OrthoDB" id="9802016at2"/>
<dbReference type="Gene3D" id="1.10.10.10">
    <property type="entry name" value="Winged helix-like DNA-binding domain superfamily/Winged helix DNA-binding domain"/>
    <property type="match status" value="1"/>
</dbReference>
<organism evidence="5 7">
    <name type="scientific">Alkalithermobacter thermoalcaliphilus JW-YL-7 = DSM 7308</name>
    <dbReference type="NCBI Taxonomy" id="1121328"/>
    <lineage>
        <taxon>Bacteria</taxon>
        <taxon>Bacillati</taxon>
        <taxon>Bacillota</taxon>
        <taxon>Clostridia</taxon>
        <taxon>Peptostreptococcales</taxon>
        <taxon>Tepidibacteraceae</taxon>
        <taxon>Alkalithermobacter</taxon>
    </lineage>
</organism>
<evidence type="ECO:0000256" key="2">
    <source>
        <dbReference type="ARBA" id="ARBA00023125"/>
    </source>
</evidence>
<reference evidence="6 8" key="2">
    <citation type="submission" date="2016-11" db="EMBL/GenBank/DDBJ databases">
        <authorList>
            <person name="Varghese N."/>
            <person name="Submissions S."/>
        </authorList>
    </citation>
    <scope>NUCLEOTIDE SEQUENCE [LARGE SCALE GENOMIC DNA]</scope>
    <source>
        <strain evidence="6 8">DSM 7308</strain>
    </source>
</reference>
<dbReference type="InterPro" id="IPR011991">
    <property type="entry name" value="ArsR-like_HTH"/>
</dbReference>
<dbReference type="NCBIfam" id="NF033788">
    <property type="entry name" value="HTH_metalloreg"/>
    <property type="match status" value="1"/>
</dbReference>
<evidence type="ECO:0000313" key="8">
    <source>
        <dbReference type="Proteomes" id="UP000323392"/>
    </source>
</evidence>
<gene>
    <name evidence="5" type="ORF">JWYL7_0227</name>
    <name evidence="6" type="ORF">SAMN05661008_01141</name>
</gene>
<feature type="domain" description="HTH arsR-type" evidence="4">
    <location>
        <begin position="6"/>
        <end position="94"/>
    </location>
</feature>
<dbReference type="PANTHER" id="PTHR43132">
    <property type="entry name" value="ARSENICAL RESISTANCE OPERON REPRESSOR ARSR-RELATED"/>
    <property type="match status" value="1"/>
</dbReference>
<dbReference type="GO" id="GO:0003700">
    <property type="term" value="F:DNA-binding transcription factor activity"/>
    <property type="evidence" value="ECO:0007669"/>
    <property type="project" value="InterPro"/>
</dbReference>
<dbReference type="EMBL" id="LSFY01000001">
    <property type="protein sequence ID" value="KXZ39152.1"/>
    <property type="molecule type" value="Genomic_DNA"/>
</dbReference>
<sequence>MENFKNNPQLFEENAEILKALAHPVRLCIVKGLLQAGESNVSNMQSCLNMPQSTISQHIAKLKSVGIITGERNGLEIIYKVSNPKVISIINALF</sequence>
<evidence type="ECO:0000256" key="1">
    <source>
        <dbReference type="ARBA" id="ARBA00023015"/>
    </source>
</evidence>
<dbReference type="InterPro" id="IPR036390">
    <property type="entry name" value="WH_DNA-bd_sf"/>
</dbReference>
<reference evidence="5 7" key="1">
    <citation type="submission" date="2016-02" db="EMBL/GenBank/DDBJ databases">
        <title>Draft genome sequence for Clostridium paradoxum JW-YL-7.</title>
        <authorList>
            <person name="Utturkar S.M."/>
            <person name="Lancaster A."/>
            <person name="Poole F.L."/>
            <person name="Adams M.W."/>
            <person name="Brown S.D."/>
        </authorList>
    </citation>
    <scope>NUCLEOTIDE SEQUENCE [LARGE SCALE GENOMIC DNA]</scope>
    <source>
        <strain evidence="5 7">JW-YL-7</strain>
    </source>
</reference>
<evidence type="ECO:0000256" key="3">
    <source>
        <dbReference type="ARBA" id="ARBA00023163"/>
    </source>
</evidence>
<protein>
    <submittedName>
        <fullName evidence="5">Transcriptional regulator, ArsR family</fullName>
    </submittedName>
</protein>
<dbReference type="SMART" id="SM00418">
    <property type="entry name" value="HTH_ARSR"/>
    <property type="match status" value="1"/>
</dbReference>
<dbReference type="InterPro" id="IPR051011">
    <property type="entry name" value="Metal_resp_trans_reg"/>
</dbReference>
<dbReference type="Pfam" id="PF12840">
    <property type="entry name" value="HTH_20"/>
    <property type="match status" value="1"/>
</dbReference>
<dbReference type="PANTHER" id="PTHR43132:SF2">
    <property type="entry name" value="ARSENICAL RESISTANCE OPERON REPRESSOR ARSR-RELATED"/>
    <property type="match status" value="1"/>
</dbReference>
<keyword evidence="2" id="KW-0238">DNA-binding</keyword>
<dbReference type="RefSeq" id="WP_066067818.1">
    <property type="nucleotide sequence ID" value="NZ_FRBG01000007.1"/>
</dbReference>
<dbReference type="PRINTS" id="PR00778">
    <property type="entry name" value="HTHARSR"/>
</dbReference>
<dbReference type="EMBL" id="FRBG01000007">
    <property type="protein sequence ID" value="SHK92131.1"/>
    <property type="molecule type" value="Genomic_DNA"/>
</dbReference>
<dbReference type="SUPFAM" id="SSF46785">
    <property type="entry name" value="Winged helix' DNA-binding domain"/>
    <property type="match status" value="1"/>
</dbReference>
<dbReference type="AlphaFoldDB" id="A0A150FNF2"/>
<evidence type="ECO:0000313" key="6">
    <source>
        <dbReference type="EMBL" id="SHK92131.1"/>
    </source>
</evidence>